<dbReference type="InterPro" id="IPR025918">
    <property type="entry name" value="YIEGIA"/>
</dbReference>
<comment type="caution">
    <text evidence="2">The sequence shown here is derived from an EMBL/GenBank/DDBJ whole genome shotgun (WGS) entry which is preliminary data.</text>
</comment>
<keyword evidence="1" id="KW-0472">Membrane</keyword>
<feature type="transmembrane region" description="Helical" evidence="1">
    <location>
        <begin position="143"/>
        <end position="160"/>
    </location>
</feature>
<organism evidence="2 3">
    <name type="scientific">Anoxybacteroides rupiense</name>
    <dbReference type="NCBI Taxonomy" id="311460"/>
    <lineage>
        <taxon>Bacteria</taxon>
        <taxon>Bacillati</taxon>
        <taxon>Bacillota</taxon>
        <taxon>Bacilli</taxon>
        <taxon>Bacillales</taxon>
        <taxon>Anoxybacillaceae</taxon>
        <taxon>Anoxybacteroides</taxon>
    </lineage>
</organism>
<proteinExistence type="predicted"/>
<feature type="transmembrane region" description="Helical" evidence="1">
    <location>
        <begin position="44"/>
        <end position="77"/>
    </location>
</feature>
<protein>
    <submittedName>
        <fullName evidence="2">YIEGIA domain-containing protein</fullName>
    </submittedName>
</protein>
<keyword evidence="1" id="KW-0812">Transmembrane</keyword>
<evidence type="ECO:0000313" key="3">
    <source>
        <dbReference type="Proteomes" id="UP001213979"/>
    </source>
</evidence>
<feature type="transmembrane region" description="Helical" evidence="1">
    <location>
        <begin position="121"/>
        <end position="137"/>
    </location>
</feature>
<feature type="transmembrane region" description="Helical" evidence="1">
    <location>
        <begin position="12"/>
        <end position="29"/>
    </location>
</feature>
<evidence type="ECO:0000313" key="2">
    <source>
        <dbReference type="EMBL" id="MDE8564535.1"/>
    </source>
</evidence>
<reference evidence="2 3" key="1">
    <citation type="submission" date="2023-01" db="EMBL/GenBank/DDBJ databases">
        <title>Genome-based reclassification of Anoxybacillus geothermalis as a later heterotypic synonym of Anoxybacillus rupiensis.</title>
        <authorList>
            <person name="Inan Bektas K."/>
            <person name="Canakci S."/>
            <person name="Belduz A.A."/>
            <person name="Guler H.H."/>
        </authorList>
    </citation>
    <scope>NUCLEOTIDE SEQUENCE [LARGE SCALE GENOMIC DNA]</scope>
    <source>
        <strain evidence="2 3">DSM 17127</strain>
    </source>
</reference>
<keyword evidence="3" id="KW-1185">Reference proteome</keyword>
<dbReference type="Pfam" id="PF14045">
    <property type="entry name" value="YIEGIA"/>
    <property type="match status" value="1"/>
</dbReference>
<accession>A0ABT5W7K1</accession>
<evidence type="ECO:0000256" key="1">
    <source>
        <dbReference type="SAM" id="Phobius"/>
    </source>
</evidence>
<sequence length="315" mass="35730">MKNDVISSEHLVIMITALVVGFFARLITIKEDYRQYPSYPNGYLIHLVTGFVAAAIGAVAIPAIMTKNFVAVTFLALAIQQFRDVRKAERDCLKDLENTEFTPRGDAYIDGIAKTFEARNYFALVVALVTGITMQLVSHKILWVNILIGSLAGLVILFILKCFSKRKTVGDIADVQLGKVEVRDSELFVDGIYVMNQLGTNNARELYRKEGIAAVNYPREEHFRITLDHFGQRQAILFEATRAVGVKRYNFTRKDYEQGRVVVTLVPLVRREDVFIEAIKKTPLLESVKKEPFGDEKQLVRRKINGQRNKSKTKL</sequence>
<dbReference type="Proteomes" id="UP001213979">
    <property type="component" value="Unassembled WGS sequence"/>
</dbReference>
<name>A0ABT5W7K1_9BACL</name>
<gene>
    <name evidence="2" type="ORF">PNH38_11690</name>
</gene>
<dbReference type="EMBL" id="JAQOTG010000011">
    <property type="protein sequence ID" value="MDE8564535.1"/>
    <property type="molecule type" value="Genomic_DNA"/>
</dbReference>
<dbReference type="RefSeq" id="WP_275191985.1">
    <property type="nucleotide sequence ID" value="NZ_JAQOTG010000011.1"/>
</dbReference>
<keyword evidence="1" id="KW-1133">Transmembrane helix</keyword>